<dbReference type="Proteomes" id="UP000250235">
    <property type="component" value="Unassembled WGS sequence"/>
</dbReference>
<gene>
    <name evidence="2" type="ORF">F511_43670</name>
</gene>
<keyword evidence="3" id="KW-1185">Reference proteome</keyword>
<evidence type="ECO:0000256" key="1">
    <source>
        <dbReference type="SAM" id="MobiDB-lite"/>
    </source>
</evidence>
<feature type="region of interest" description="Disordered" evidence="1">
    <location>
        <begin position="21"/>
        <end position="42"/>
    </location>
</feature>
<sequence length="157" mass="16813">MHVAASSDHLRLPPFAHYAPATRAGAQPAGPPPGHAGPNQTSLGTTVVARERTIHVKATHRAAPFHTARGVSFVPDGSTTISHLMTTPMLGNRVGLGSRLPARQRNNKNNTGRRSIQLNKFKHAMTFIGCSDHYLAGISCLASTSFSRKPALHGRLR</sequence>
<reference evidence="2 3" key="1">
    <citation type="journal article" date="2015" name="Proc. Natl. Acad. Sci. U.S.A.">
        <title>The resurrection genome of Boea hygrometrica: A blueprint for survival of dehydration.</title>
        <authorList>
            <person name="Xiao L."/>
            <person name="Yang G."/>
            <person name="Zhang L."/>
            <person name="Yang X."/>
            <person name="Zhao S."/>
            <person name="Ji Z."/>
            <person name="Zhou Q."/>
            <person name="Hu M."/>
            <person name="Wang Y."/>
            <person name="Chen M."/>
            <person name="Xu Y."/>
            <person name="Jin H."/>
            <person name="Xiao X."/>
            <person name="Hu G."/>
            <person name="Bao F."/>
            <person name="Hu Y."/>
            <person name="Wan P."/>
            <person name="Li L."/>
            <person name="Deng X."/>
            <person name="Kuang T."/>
            <person name="Xiang C."/>
            <person name="Zhu J.K."/>
            <person name="Oliver M.J."/>
            <person name="He Y."/>
        </authorList>
    </citation>
    <scope>NUCLEOTIDE SEQUENCE [LARGE SCALE GENOMIC DNA]</scope>
    <source>
        <strain evidence="3">cv. XS01</strain>
    </source>
</reference>
<protein>
    <submittedName>
        <fullName evidence="2">Uncharacterized protein</fullName>
    </submittedName>
</protein>
<evidence type="ECO:0000313" key="3">
    <source>
        <dbReference type="Proteomes" id="UP000250235"/>
    </source>
</evidence>
<proteinExistence type="predicted"/>
<dbReference type="AlphaFoldDB" id="A0A2Z7BB61"/>
<name>A0A2Z7BB61_9LAMI</name>
<accession>A0A2Z7BB61</accession>
<evidence type="ECO:0000313" key="2">
    <source>
        <dbReference type="EMBL" id="KZV29044.1"/>
    </source>
</evidence>
<dbReference type="EMBL" id="KV009666">
    <property type="protein sequence ID" value="KZV29044.1"/>
    <property type="molecule type" value="Genomic_DNA"/>
</dbReference>
<organism evidence="2 3">
    <name type="scientific">Dorcoceras hygrometricum</name>
    <dbReference type="NCBI Taxonomy" id="472368"/>
    <lineage>
        <taxon>Eukaryota</taxon>
        <taxon>Viridiplantae</taxon>
        <taxon>Streptophyta</taxon>
        <taxon>Embryophyta</taxon>
        <taxon>Tracheophyta</taxon>
        <taxon>Spermatophyta</taxon>
        <taxon>Magnoliopsida</taxon>
        <taxon>eudicotyledons</taxon>
        <taxon>Gunneridae</taxon>
        <taxon>Pentapetalae</taxon>
        <taxon>asterids</taxon>
        <taxon>lamiids</taxon>
        <taxon>Lamiales</taxon>
        <taxon>Gesneriaceae</taxon>
        <taxon>Didymocarpoideae</taxon>
        <taxon>Trichosporeae</taxon>
        <taxon>Loxocarpinae</taxon>
        <taxon>Dorcoceras</taxon>
    </lineage>
</organism>